<dbReference type="Gene3D" id="3.40.50.300">
    <property type="entry name" value="P-loop containing nucleotide triphosphate hydrolases"/>
    <property type="match status" value="2"/>
</dbReference>
<dbReference type="InterPro" id="IPR006935">
    <property type="entry name" value="Helicase/UvrB_N"/>
</dbReference>
<keyword evidence="3" id="KW-0547">Nucleotide-binding</keyword>
<evidence type="ECO:0000313" key="3">
    <source>
        <dbReference type="EMBL" id="TYR63390.1"/>
    </source>
</evidence>
<evidence type="ECO:0000259" key="1">
    <source>
        <dbReference type="PROSITE" id="PS51192"/>
    </source>
</evidence>
<dbReference type="PROSITE" id="PS51192">
    <property type="entry name" value="HELICASE_ATP_BIND_1"/>
    <property type="match status" value="1"/>
</dbReference>
<dbReference type="GO" id="GO:0003677">
    <property type="term" value="F:DNA binding"/>
    <property type="evidence" value="ECO:0007669"/>
    <property type="project" value="InterPro"/>
</dbReference>
<dbReference type="InterPro" id="IPR027417">
    <property type="entry name" value="P-loop_NTPase"/>
</dbReference>
<dbReference type="PANTHER" id="PTHR47396:SF1">
    <property type="entry name" value="ATP-DEPENDENT HELICASE IRC3-RELATED"/>
    <property type="match status" value="1"/>
</dbReference>
<dbReference type="AlphaFoldDB" id="A0A5D4JGQ8"/>
<organism evidence="3 4">
    <name type="scientific">Streptomyces parvus</name>
    <dbReference type="NCBI Taxonomy" id="66428"/>
    <lineage>
        <taxon>Bacteria</taxon>
        <taxon>Bacillati</taxon>
        <taxon>Actinomycetota</taxon>
        <taxon>Actinomycetes</taxon>
        <taxon>Kitasatosporales</taxon>
        <taxon>Streptomycetaceae</taxon>
        <taxon>Streptomyces</taxon>
    </lineage>
</organism>
<evidence type="ECO:0000259" key="2">
    <source>
        <dbReference type="PROSITE" id="PS51194"/>
    </source>
</evidence>
<protein>
    <submittedName>
        <fullName evidence="3">DEAD/DEAH box helicase</fullName>
    </submittedName>
</protein>
<dbReference type="EMBL" id="VSZQ01000083">
    <property type="protein sequence ID" value="TYR63390.1"/>
    <property type="molecule type" value="Genomic_DNA"/>
</dbReference>
<dbReference type="GO" id="GO:0005829">
    <property type="term" value="C:cytosol"/>
    <property type="evidence" value="ECO:0007669"/>
    <property type="project" value="TreeGrafter"/>
</dbReference>
<dbReference type="PANTHER" id="PTHR47396">
    <property type="entry name" value="TYPE I RESTRICTION ENZYME ECOKI R PROTEIN"/>
    <property type="match status" value="1"/>
</dbReference>
<accession>A0A5D4JGQ8</accession>
<reference evidence="3 4" key="1">
    <citation type="submission" date="2019-08" db="EMBL/GenBank/DDBJ databases">
        <title>Draft genome for granaticin producer strain Streptomyces parvus C05.</title>
        <authorList>
            <person name="Gonzalez-Pimentel J.L."/>
        </authorList>
    </citation>
    <scope>NUCLEOTIDE SEQUENCE [LARGE SCALE GENOMIC DNA]</scope>
    <source>
        <strain evidence="3 4">C05</strain>
    </source>
</reference>
<feature type="domain" description="Helicase ATP-binding" evidence="1">
    <location>
        <begin position="120"/>
        <end position="291"/>
    </location>
</feature>
<dbReference type="Pfam" id="PF00271">
    <property type="entry name" value="Helicase_C"/>
    <property type="match status" value="1"/>
</dbReference>
<dbReference type="Pfam" id="PF04851">
    <property type="entry name" value="ResIII"/>
    <property type="match status" value="1"/>
</dbReference>
<dbReference type="InterPro" id="IPR050742">
    <property type="entry name" value="Helicase_Restrict-Modif_Enz"/>
</dbReference>
<dbReference type="GO" id="GO:0016787">
    <property type="term" value="F:hydrolase activity"/>
    <property type="evidence" value="ECO:0007669"/>
    <property type="project" value="InterPro"/>
</dbReference>
<dbReference type="SMART" id="SM00487">
    <property type="entry name" value="DEXDc"/>
    <property type="match status" value="1"/>
</dbReference>
<dbReference type="InterPro" id="IPR001650">
    <property type="entry name" value="Helicase_C-like"/>
</dbReference>
<dbReference type="InterPro" id="IPR014001">
    <property type="entry name" value="Helicase_ATP-bd"/>
</dbReference>
<keyword evidence="3" id="KW-0378">Hydrolase</keyword>
<keyword evidence="4" id="KW-1185">Reference proteome</keyword>
<evidence type="ECO:0000313" key="4">
    <source>
        <dbReference type="Proteomes" id="UP000323242"/>
    </source>
</evidence>
<keyword evidence="3" id="KW-0347">Helicase</keyword>
<name>A0A5D4JGQ8_9ACTN</name>
<sequence>MNVTTPPVWADEQRIESNKVRQLLVPAGVLEVSGQNGTLQVSSVFGRWPASHAGQEPPTETLTAVLPISNGDVAWRGSLQAHTPETVVESYRGAIGFRHHDEPNSLRRPQVGALHAVMGHWASGLGEPGIVVMPTGTGKTETMLALLVAARPERLLVLVPSAALRDQIAGKFETLGILQQERVVTAGALRPCVGRLERGFRDPAEAERFAQACNVVVTTPNILNRATPLVRAALLGQFSHLIVDEAHHAPAVTWASVIEDFSDRQVLLFTATPFREDGRRLPGRIVFRFPLREAQQDGYFRRITYRAVLGLRDVDEELATHAVAQLRGDLEAGFDHLLMARAGNIRSAEQIAAIYQRLAPELAPTLVHQNIGVARRKAAIAALKDRTCRVIVCVDMLGEGFDEPALKIAAMHEARKSLSPMVQFIGRFTRAAEGLGEATVFVAQEPHNGASPLRQLLREDADWNRLLRDLTDHPTVTAEENDAFDSTFDGAPEEVSVSVLEPKMSAIAYRATTSDWTPEAALTLFHGNERVLDDSIALGGEDLPVAWFVVERRTPVRWGAPQALEQVVYELVVLYFDTTRQVLYIHGSEKSGGYKELAEAVLGTGFELINGARTYRVLAGVDRLVPTNVGLKDSRAYFTRFTMHVGSDVSEGFDTAQEHKSQTHIAASGFDQGESVAICAAASGRFWSPSTAPSLKAWTDWCDRQGTKLLDSTINLETVFDGFIIPQDLTERPPHVLLGVQWPWQVYTGARDRLTVTYDQRSCAITDVDFEVDDFSRTGPFRFSLTTKDWRVPYQASYEDQGLVYRPREKDAVVASRGPNAQPKPLAEWLNTNRPDLFLEGDRLIDDNGKLISPNYDRRPFDVALLTPLDWAGVDFTKESQRAERLVDSIQYYVSAHLQATGSFDVLIDDDGAGEAADLVGLRVDGKYLDVTLVHCKYSKESAGKRVKDLYEVCGQAMRGAKWRRGPMQHLLAHLHDRAVKYAQRNNGISSYDVGDARKLFAIRDQAHMLTPRFHTVIAQPGLQASRASNDQLLLLAGADKYVRDTTAGDFTVYCSR</sequence>
<comment type="caution">
    <text evidence="3">The sequence shown here is derived from an EMBL/GenBank/DDBJ whole genome shotgun (WGS) entry which is preliminary data.</text>
</comment>
<dbReference type="Proteomes" id="UP000323242">
    <property type="component" value="Unassembled WGS sequence"/>
</dbReference>
<keyword evidence="3" id="KW-0067">ATP-binding</keyword>
<dbReference type="PROSITE" id="PS51194">
    <property type="entry name" value="HELICASE_CTER"/>
    <property type="match status" value="1"/>
</dbReference>
<dbReference type="GO" id="GO:0004386">
    <property type="term" value="F:helicase activity"/>
    <property type="evidence" value="ECO:0007669"/>
    <property type="project" value="UniProtKB-KW"/>
</dbReference>
<gene>
    <name evidence="3" type="ORF">FY004_17035</name>
</gene>
<dbReference type="RefSeq" id="WP_109200582.1">
    <property type="nucleotide sequence ID" value="NZ_VSZQ01000083.1"/>
</dbReference>
<feature type="domain" description="Helicase C-terminal" evidence="2">
    <location>
        <begin position="322"/>
        <end position="496"/>
    </location>
</feature>
<dbReference type="SUPFAM" id="SSF52540">
    <property type="entry name" value="P-loop containing nucleoside triphosphate hydrolases"/>
    <property type="match status" value="1"/>
</dbReference>
<proteinExistence type="predicted"/>
<dbReference type="CDD" id="cd17926">
    <property type="entry name" value="DEXHc_RE"/>
    <property type="match status" value="1"/>
</dbReference>
<dbReference type="GO" id="GO:0005524">
    <property type="term" value="F:ATP binding"/>
    <property type="evidence" value="ECO:0007669"/>
    <property type="project" value="InterPro"/>
</dbReference>